<sequence length="76" mass="8122">MHVIDDSLQDVNVAANGEPSRGRKQYMTHSRAAPTTKIGQSVMIDGEGSGSTKVRPMTGNRLQGRHEDSNAPSSSL</sequence>
<proteinExistence type="predicted"/>
<comment type="caution">
    <text evidence="2">The sequence shown here is derived from an EMBL/GenBank/DDBJ whole genome shotgun (WGS) entry which is preliminary data.</text>
</comment>
<dbReference type="EMBL" id="JACEGQ020000013">
    <property type="protein sequence ID" value="KAH8491600.1"/>
    <property type="molecule type" value="Genomic_DNA"/>
</dbReference>
<organism evidence="2 3">
    <name type="scientific">Populus deltoides</name>
    <name type="common">Eastern poplar</name>
    <name type="synonym">Eastern cottonwood</name>
    <dbReference type="NCBI Taxonomy" id="3696"/>
    <lineage>
        <taxon>Eukaryota</taxon>
        <taxon>Viridiplantae</taxon>
        <taxon>Streptophyta</taxon>
        <taxon>Embryophyta</taxon>
        <taxon>Tracheophyta</taxon>
        <taxon>Spermatophyta</taxon>
        <taxon>Magnoliopsida</taxon>
        <taxon>eudicotyledons</taxon>
        <taxon>Gunneridae</taxon>
        <taxon>Pentapetalae</taxon>
        <taxon>rosids</taxon>
        <taxon>fabids</taxon>
        <taxon>Malpighiales</taxon>
        <taxon>Salicaceae</taxon>
        <taxon>Saliceae</taxon>
        <taxon>Populus</taxon>
    </lineage>
</organism>
<evidence type="ECO:0000313" key="3">
    <source>
        <dbReference type="Proteomes" id="UP000807159"/>
    </source>
</evidence>
<protein>
    <submittedName>
        <fullName evidence="2">Uncharacterized protein</fullName>
    </submittedName>
</protein>
<reference evidence="2" key="1">
    <citation type="journal article" date="2021" name="J. Hered.">
        <title>Genome Assembly of Salicaceae Populus deltoides (Eastern Cottonwood) I-69 Based on Nanopore Sequencing and Hi-C Technologies.</title>
        <authorList>
            <person name="Bai S."/>
            <person name="Wu H."/>
            <person name="Zhang J."/>
            <person name="Pan Z."/>
            <person name="Zhao W."/>
            <person name="Li Z."/>
            <person name="Tong C."/>
        </authorList>
    </citation>
    <scope>NUCLEOTIDE SEQUENCE</scope>
    <source>
        <tissue evidence="2">Leaf</tissue>
    </source>
</reference>
<feature type="region of interest" description="Disordered" evidence="1">
    <location>
        <begin position="1"/>
        <end position="76"/>
    </location>
</feature>
<name>A0A8T2XF14_POPDE</name>
<evidence type="ECO:0000313" key="2">
    <source>
        <dbReference type="EMBL" id="KAH8491600.1"/>
    </source>
</evidence>
<keyword evidence="3" id="KW-1185">Reference proteome</keyword>
<accession>A0A8T2XF14</accession>
<gene>
    <name evidence="2" type="ORF">H0E87_023648</name>
</gene>
<dbReference type="Proteomes" id="UP000807159">
    <property type="component" value="Chromosome 13"/>
</dbReference>
<dbReference type="AlphaFoldDB" id="A0A8T2XF14"/>
<evidence type="ECO:0000256" key="1">
    <source>
        <dbReference type="SAM" id="MobiDB-lite"/>
    </source>
</evidence>